<accession>A0ABV6V695</accession>
<evidence type="ECO:0000313" key="16">
    <source>
        <dbReference type="Proteomes" id="UP001592582"/>
    </source>
</evidence>
<evidence type="ECO:0000256" key="11">
    <source>
        <dbReference type="SAM" id="MobiDB-lite"/>
    </source>
</evidence>
<dbReference type="InterPro" id="IPR003594">
    <property type="entry name" value="HATPase_dom"/>
</dbReference>
<evidence type="ECO:0000256" key="9">
    <source>
        <dbReference type="ARBA" id="ARBA00023012"/>
    </source>
</evidence>
<dbReference type="Gene3D" id="1.10.287.130">
    <property type="match status" value="1"/>
</dbReference>
<dbReference type="InterPro" id="IPR036890">
    <property type="entry name" value="HATPase_C_sf"/>
</dbReference>
<keyword evidence="16" id="KW-1185">Reference proteome</keyword>
<evidence type="ECO:0000256" key="4">
    <source>
        <dbReference type="ARBA" id="ARBA00022553"/>
    </source>
</evidence>
<dbReference type="PROSITE" id="PS50885">
    <property type="entry name" value="HAMP"/>
    <property type="match status" value="1"/>
</dbReference>
<dbReference type="SUPFAM" id="SSF47384">
    <property type="entry name" value="Homodimeric domain of signal transducing histidine kinase"/>
    <property type="match status" value="1"/>
</dbReference>
<dbReference type="InterPro" id="IPR003661">
    <property type="entry name" value="HisK_dim/P_dom"/>
</dbReference>
<sequence>MTSATGSGAGRFRSWSTWSLRTRLLVTTTLMLAVVCGVIALVITLAVKADLMASAGDRLQQAQSRTNPGGGPAHGSLPVQQAGGGDSALAFVHFLPEGTIGAVVSKGSVTAGQPVVGLDAHAQPQLNITPLTAAEAAPLAAAVGQAGNVTINLPGLGDFLVRAQLDPDTGDTKVVAVPINGIETTVNQLIAVEAVVTVGGLIAAGFLSFALIRVSLRPLDRVAATAVRISRLPLDRGEVGELVRVPEADTDTRTEAGQVGASLNRLIEHVASALAARHASETRVRQFVADASHELRTPLASIAGYAELTRRGRETVPPDTAYALSRVESEAARMTRLVEDLLLLARLDAGRPLDRAPLDLSPLVMDAVRDAHAASPGHRWQVDLPDDPVMVDGDAHRLHQVLVNLLANAGKHTPAGTVVTASVSSTAADRSCELRITDNGPGIPEQLLPTVFERFARGDSSRSRAAGSTGLGLAIVAAVAASHGGQVSVQSEPGRTVFAVRLPQAASEPTELLAVKRRVVNQQVVNR</sequence>
<dbReference type="EMBL" id="JBHEZX010000003">
    <property type="protein sequence ID" value="MFC1409247.1"/>
    <property type="molecule type" value="Genomic_DNA"/>
</dbReference>
<dbReference type="SMART" id="SM00388">
    <property type="entry name" value="HisKA"/>
    <property type="match status" value="1"/>
</dbReference>
<dbReference type="PANTHER" id="PTHR45436:SF5">
    <property type="entry name" value="SENSOR HISTIDINE KINASE TRCS"/>
    <property type="match status" value="1"/>
</dbReference>
<reference evidence="15 16" key="1">
    <citation type="submission" date="2024-09" db="EMBL/GenBank/DDBJ databases">
        <authorList>
            <person name="Lee S.D."/>
        </authorList>
    </citation>
    <scope>NUCLEOTIDE SEQUENCE [LARGE SCALE GENOMIC DNA]</scope>
    <source>
        <strain evidence="15 16">N1-1</strain>
    </source>
</reference>
<dbReference type="Pfam" id="PF00512">
    <property type="entry name" value="HisKA"/>
    <property type="match status" value="1"/>
</dbReference>
<comment type="subcellular location">
    <subcellularLocation>
        <location evidence="2">Cell membrane</location>
    </subcellularLocation>
</comment>
<dbReference type="SMART" id="SM00387">
    <property type="entry name" value="HATPase_c"/>
    <property type="match status" value="1"/>
</dbReference>
<dbReference type="PRINTS" id="PR00344">
    <property type="entry name" value="BCTRLSENSOR"/>
</dbReference>
<evidence type="ECO:0000256" key="3">
    <source>
        <dbReference type="ARBA" id="ARBA00012438"/>
    </source>
</evidence>
<evidence type="ECO:0000256" key="5">
    <source>
        <dbReference type="ARBA" id="ARBA00022679"/>
    </source>
</evidence>
<feature type="region of interest" description="Disordered" evidence="11">
    <location>
        <begin position="60"/>
        <end position="79"/>
    </location>
</feature>
<feature type="domain" description="HAMP" evidence="14">
    <location>
        <begin position="213"/>
        <end position="275"/>
    </location>
</feature>
<dbReference type="CDD" id="cd00082">
    <property type="entry name" value="HisKA"/>
    <property type="match status" value="1"/>
</dbReference>
<dbReference type="InterPro" id="IPR003660">
    <property type="entry name" value="HAMP_dom"/>
</dbReference>
<evidence type="ECO:0000256" key="1">
    <source>
        <dbReference type="ARBA" id="ARBA00000085"/>
    </source>
</evidence>
<comment type="caution">
    <text evidence="15">The sequence shown here is derived from an EMBL/GenBank/DDBJ whole genome shotgun (WGS) entry which is preliminary data.</text>
</comment>
<feature type="transmembrane region" description="Helical" evidence="12">
    <location>
        <begin position="189"/>
        <end position="212"/>
    </location>
</feature>
<dbReference type="Gene3D" id="3.30.565.10">
    <property type="entry name" value="Histidine kinase-like ATPase, C-terminal domain"/>
    <property type="match status" value="1"/>
</dbReference>
<proteinExistence type="predicted"/>
<dbReference type="CDD" id="cd00075">
    <property type="entry name" value="HATPase"/>
    <property type="match status" value="1"/>
</dbReference>
<dbReference type="RefSeq" id="WP_380504599.1">
    <property type="nucleotide sequence ID" value="NZ_JBHEZX010000003.1"/>
</dbReference>
<keyword evidence="4" id="KW-0597">Phosphoprotein</keyword>
<evidence type="ECO:0000256" key="2">
    <source>
        <dbReference type="ARBA" id="ARBA00004236"/>
    </source>
</evidence>
<dbReference type="SUPFAM" id="SSF55874">
    <property type="entry name" value="ATPase domain of HSP90 chaperone/DNA topoisomerase II/histidine kinase"/>
    <property type="match status" value="1"/>
</dbReference>
<comment type="catalytic activity">
    <reaction evidence="1">
        <text>ATP + protein L-histidine = ADP + protein N-phospho-L-histidine.</text>
        <dbReference type="EC" id="2.7.13.3"/>
    </reaction>
</comment>
<feature type="transmembrane region" description="Helical" evidence="12">
    <location>
        <begin position="24"/>
        <end position="47"/>
    </location>
</feature>
<dbReference type="InterPro" id="IPR005467">
    <property type="entry name" value="His_kinase_dom"/>
</dbReference>
<protein>
    <recommendedName>
        <fullName evidence="3">histidine kinase</fullName>
        <ecNumber evidence="3">2.7.13.3</ecNumber>
    </recommendedName>
</protein>
<evidence type="ECO:0000256" key="12">
    <source>
        <dbReference type="SAM" id="Phobius"/>
    </source>
</evidence>
<evidence type="ECO:0000256" key="10">
    <source>
        <dbReference type="ARBA" id="ARBA00023136"/>
    </source>
</evidence>
<dbReference type="GO" id="GO:0016301">
    <property type="term" value="F:kinase activity"/>
    <property type="evidence" value="ECO:0007669"/>
    <property type="project" value="UniProtKB-KW"/>
</dbReference>
<keyword evidence="7 15" id="KW-0418">Kinase</keyword>
<dbReference type="InterPro" id="IPR004358">
    <property type="entry name" value="Sig_transdc_His_kin-like_C"/>
</dbReference>
<name>A0ABV6V695_9ACTN</name>
<evidence type="ECO:0000313" key="15">
    <source>
        <dbReference type="EMBL" id="MFC1409247.1"/>
    </source>
</evidence>
<dbReference type="PROSITE" id="PS50109">
    <property type="entry name" value="HIS_KIN"/>
    <property type="match status" value="1"/>
</dbReference>
<dbReference type="Pfam" id="PF02518">
    <property type="entry name" value="HATPase_c"/>
    <property type="match status" value="1"/>
</dbReference>
<dbReference type="Proteomes" id="UP001592582">
    <property type="component" value="Unassembled WGS sequence"/>
</dbReference>
<evidence type="ECO:0000259" key="14">
    <source>
        <dbReference type="PROSITE" id="PS50885"/>
    </source>
</evidence>
<evidence type="ECO:0000256" key="7">
    <source>
        <dbReference type="ARBA" id="ARBA00022777"/>
    </source>
</evidence>
<organism evidence="15 16">
    <name type="scientific">Streptacidiphilus alkalitolerans</name>
    <dbReference type="NCBI Taxonomy" id="3342712"/>
    <lineage>
        <taxon>Bacteria</taxon>
        <taxon>Bacillati</taxon>
        <taxon>Actinomycetota</taxon>
        <taxon>Actinomycetes</taxon>
        <taxon>Kitasatosporales</taxon>
        <taxon>Streptomycetaceae</taxon>
        <taxon>Streptacidiphilus</taxon>
    </lineage>
</organism>
<dbReference type="EC" id="2.7.13.3" evidence="3"/>
<evidence type="ECO:0000256" key="8">
    <source>
        <dbReference type="ARBA" id="ARBA00022989"/>
    </source>
</evidence>
<dbReference type="InterPro" id="IPR036097">
    <property type="entry name" value="HisK_dim/P_sf"/>
</dbReference>
<evidence type="ECO:0000256" key="6">
    <source>
        <dbReference type="ARBA" id="ARBA00022692"/>
    </source>
</evidence>
<evidence type="ECO:0000259" key="13">
    <source>
        <dbReference type="PROSITE" id="PS50109"/>
    </source>
</evidence>
<feature type="domain" description="Histidine kinase" evidence="13">
    <location>
        <begin position="290"/>
        <end position="506"/>
    </location>
</feature>
<keyword evidence="5" id="KW-0808">Transferase</keyword>
<keyword evidence="10 12" id="KW-0472">Membrane</keyword>
<keyword evidence="8 12" id="KW-1133">Transmembrane helix</keyword>
<dbReference type="InterPro" id="IPR050428">
    <property type="entry name" value="TCS_sensor_his_kinase"/>
</dbReference>
<keyword evidence="6 12" id="KW-0812">Transmembrane</keyword>
<dbReference type="PANTHER" id="PTHR45436">
    <property type="entry name" value="SENSOR HISTIDINE KINASE YKOH"/>
    <property type="match status" value="1"/>
</dbReference>
<keyword evidence="9" id="KW-0902">Two-component regulatory system</keyword>
<gene>
    <name evidence="15" type="ORF">ACEZDG_08125</name>
</gene>
<dbReference type="Gene3D" id="6.10.340.10">
    <property type="match status" value="1"/>
</dbReference>